<protein>
    <recommendedName>
        <fullName evidence="1">VOC domain-containing protein</fullName>
    </recommendedName>
</protein>
<dbReference type="Pfam" id="PF13669">
    <property type="entry name" value="Glyoxalase_4"/>
    <property type="match status" value="1"/>
</dbReference>
<comment type="caution">
    <text evidence="2">The sequence shown here is derived from an EMBL/GenBank/DDBJ whole genome shotgun (WGS) entry which is preliminary data.</text>
</comment>
<dbReference type="KEGG" id="miz:BAB75_22850"/>
<feature type="domain" description="VOC" evidence="1">
    <location>
        <begin position="5"/>
        <end position="146"/>
    </location>
</feature>
<dbReference type="InterPro" id="IPR037523">
    <property type="entry name" value="VOC_core"/>
</dbReference>
<dbReference type="PROSITE" id="PS51819">
    <property type="entry name" value="VOC"/>
    <property type="match status" value="1"/>
</dbReference>
<dbReference type="EMBL" id="LJFO01000011">
    <property type="protein sequence ID" value="KPG07734.1"/>
    <property type="molecule type" value="Genomic_DNA"/>
</dbReference>
<dbReference type="Gene3D" id="3.10.180.10">
    <property type="entry name" value="2,3-Dihydroxybiphenyl 1,2-Dioxygenase, domain 1"/>
    <property type="match status" value="1"/>
</dbReference>
<dbReference type="AlphaFoldDB" id="A0A7V8RVM1"/>
<accession>A0A7V8RVM1</accession>
<evidence type="ECO:0000313" key="2">
    <source>
        <dbReference type="EMBL" id="KPG07734.1"/>
    </source>
</evidence>
<reference evidence="4 5" key="1">
    <citation type="submission" date="2015-09" db="EMBL/GenBank/DDBJ databases">
        <title>Genome Sequences of Mycobacterium immunogenum Isolates, Recuperated from a Chloraminated Drinking Water Distribution System Simulator Subjected to Episodes of Nitrification.</title>
        <authorList>
            <person name="Gomez-Alvarez V."/>
            <person name="Revetta R.P."/>
        </authorList>
    </citation>
    <scope>NUCLEOTIDE SEQUENCE [LARGE SCALE GENOMIC DNA]</scope>
    <source>
        <strain evidence="2 4">H008</strain>
        <strain evidence="3 5">H076</strain>
    </source>
</reference>
<name>A0A7V8RVM1_9MYCO</name>
<proteinExistence type="predicted"/>
<evidence type="ECO:0000313" key="4">
    <source>
        <dbReference type="Proteomes" id="UP000037843"/>
    </source>
</evidence>
<dbReference type="Proteomes" id="UP000037843">
    <property type="component" value="Unassembled WGS sequence"/>
</dbReference>
<gene>
    <name evidence="2" type="ORF">AN908_19000</name>
    <name evidence="3" type="ORF">AN912_13420</name>
</gene>
<evidence type="ECO:0000259" key="1">
    <source>
        <dbReference type="PROSITE" id="PS51819"/>
    </source>
</evidence>
<keyword evidence="5" id="KW-1185">Reference proteome</keyword>
<dbReference type="Proteomes" id="UP000037962">
    <property type="component" value="Unassembled WGS sequence"/>
</dbReference>
<dbReference type="EMBL" id="LJFS01000014">
    <property type="protein sequence ID" value="KPG33720.1"/>
    <property type="molecule type" value="Genomic_DNA"/>
</dbReference>
<evidence type="ECO:0000313" key="5">
    <source>
        <dbReference type="Proteomes" id="UP000037962"/>
    </source>
</evidence>
<dbReference type="SUPFAM" id="SSF54593">
    <property type="entry name" value="Glyoxalase/Bleomycin resistance protein/Dihydroxybiphenyl dioxygenase"/>
    <property type="match status" value="1"/>
</dbReference>
<evidence type="ECO:0000313" key="3">
    <source>
        <dbReference type="EMBL" id="KPG33720.1"/>
    </source>
</evidence>
<dbReference type="InterPro" id="IPR029068">
    <property type="entry name" value="Glyas_Bleomycin-R_OHBP_Dase"/>
</dbReference>
<sequence>MVAKQYCQIAWVVDDLDKAVQQWQQTARIGPFFMGAHVGAMIGGAVHRGHAVDVDISCAIAQAGTVQIELIKQHGSGPSPYRDVFREGENGLHHICSFVDDVEAECRNYQDHGFEVVMTASVGGLTPVAYIDTRPMLGCMTELMGRGGPVEAMYGAVAKAAAEWDGTDPVREFAALLS</sequence>
<organism evidence="2 4">
    <name type="scientific">Mycobacteroides immunogenum</name>
    <dbReference type="NCBI Taxonomy" id="83262"/>
    <lineage>
        <taxon>Bacteria</taxon>
        <taxon>Bacillati</taxon>
        <taxon>Actinomycetota</taxon>
        <taxon>Actinomycetes</taxon>
        <taxon>Mycobacteriales</taxon>
        <taxon>Mycobacteriaceae</taxon>
        <taxon>Mycobacteroides</taxon>
    </lineage>
</organism>